<gene>
    <name evidence="2" type="ORF">PSACC_00589</name>
</gene>
<keyword evidence="1" id="KW-0472">Membrane</keyword>
<evidence type="ECO:0000313" key="2">
    <source>
        <dbReference type="EMBL" id="PJF19592.1"/>
    </source>
</evidence>
<dbReference type="EMBL" id="MTSL01000050">
    <property type="protein sequence ID" value="PJF19592.1"/>
    <property type="molecule type" value="Genomic_DNA"/>
</dbReference>
<keyword evidence="1" id="KW-1133">Transmembrane helix</keyword>
<sequence>MNMTMDCDSPVLESDDEFLIVQTKHPIPPLIIYPTLPHHDEDDDERQTADGGMTMSFMAVSACLMAIVLAAAIHRILSTTIVYQTAVCVRDVPTKIVYQPHDPLSCPVATPKPPIPLLQPVRSLVIVHSSLKVRPIRLVGPDLPVGWHSRAPSESIGVSLISSRSLRATGKSMQCWHKCQPMAAGLGGEIGTASTAVARAGERRLSPPLLGGGSCLVPHAPRL</sequence>
<dbReference type="Proteomes" id="UP000240830">
    <property type="component" value="Unassembled WGS sequence"/>
</dbReference>
<protein>
    <submittedName>
        <fullName evidence="2">Uncharacterized protein</fullName>
    </submittedName>
</protein>
<evidence type="ECO:0000313" key="3">
    <source>
        <dbReference type="Proteomes" id="UP000240830"/>
    </source>
</evidence>
<proteinExistence type="predicted"/>
<evidence type="ECO:0000256" key="1">
    <source>
        <dbReference type="SAM" id="Phobius"/>
    </source>
</evidence>
<comment type="caution">
    <text evidence="2">The sequence shown here is derived from an EMBL/GenBank/DDBJ whole genome shotgun (WGS) entry which is preliminary data.</text>
</comment>
<keyword evidence="3" id="KW-1185">Reference proteome</keyword>
<keyword evidence="1" id="KW-0812">Transmembrane</keyword>
<reference evidence="2 3" key="1">
    <citation type="submission" date="2016-10" db="EMBL/GenBank/DDBJ databases">
        <title>The genome of Paramicrosporidium saccamoebae is the missing link in understanding Cryptomycota and Microsporidia evolution.</title>
        <authorList>
            <person name="Quandt C.A."/>
            <person name="Beaudet D."/>
            <person name="Corsaro D."/>
            <person name="Michel R."/>
            <person name="Corradi N."/>
            <person name="James T."/>
        </authorList>
    </citation>
    <scope>NUCLEOTIDE SEQUENCE [LARGE SCALE GENOMIC DNA]</scope>
    <source>
        <strain evidence="2 3">KSL3</strain>
    </source>
</reference>
<feature type="transmembrane region" description="Helical" evidence="1">
    <location>
        <begin position="53"/>
        <end position="73"/>
    </location>
</feature>
<accession>A0A2H9TPD4</accession>
<name>A0A2H9TPD4_9FUNG</name>
<organism evidence="2 3">
    <name type="scientific">Paramicrosporidium saccamoebae</name>
    <dbReference type="NCBI Taxonomy" id="1246581"/>
    <lineage>
        <taxon>Eukaryota</taxon>
        <taxon>Fungi</taxon>
        <taxon>Fungi incertae sedis</taxon>
        <taxon>Cryptomycota</taxon>
        <taxon>Cryptomycota incertae sedis</taxon>
        <taxon>Paramicrosporidium</taxon>
    </lineage>
</organism>
<dbReference type="AlphaFoldDB" id="A0A2H9TPD4"/>